<dbReference type="Proteomes" id="UP000679725">
    <property type="component" value="Unassembled WGS sequence"/>
</dbReference>
<dbReference type="EMBL" id="CAJRAU010000003">
    <property type="protein sequence ID" value="CAG5069833.1"/>
    <property type="molecule type" value="Genomic_DNA"/>
</dbReference>
<feature type="transmembrane region" description="Helical" evidence="1">
    <location>
        <begin position="14"/>
        <end position="33"/>
    </location>
</feature>
<organism evidence="2 3">
    <name type="scientific">Dyadobacter linearis</name>
    <dbReference type="NCBI Taxonomy" id="2823330"/>
    <lineage>
        <taxon>Bacteria</taxon>
        <taxon>Pseudomonadati</taxon>
        <taxon>Bacteroidota</taxon>
        <taxon>Cytophagia</taxon>
        <taxon>Cytophagales</taxon>
        <taxon>Spirosomataceae</taxon>
        <taxon>Dyadobacter</taxon>
    </lineage>
</organism>
<name>A0ABN7R9N4_9BACT</name>
<proteinExistence type="predicted"/>
<keyword evidence="1" id="KW-1133">Transmembrane helix</keyword>
<evidence type="ECO:0000313" key="2">
    <source>
        <dbReference type="EMBL" id="CAG5069833.1"/>
    </source>
</evidence>
<keyword evidence="3" id="KW-1185">Reference proteome</keyword>
<evidence type="ECO:0000256" key="1">
    <source>
        <dbReference type="SAM" id="Phobius"/>
    </source>
</evidence>
<keyword evidence="1" id="KW-0812">Transmembrane</keyword>
<sequence>MHSHSNILPANRTILRWLFLVILSTGSGFFQGYNRAAACQTEQFFNSHRSRNAGTIVAFKQPASNSKATIEDFKESAEIHLARQRSFANLNETRFNTASRQFASYSFELLKMNRLQGGTSSSYQSDSSFS</sequence>
<accession>A0ABN7R9N4</accession>
<protein>
    <submittedName>
        <fullName evidence="2">Uncharacterized protein</fullName>
    </submittedName>
</protein>
<comment type="caution">
    <text evidence="2">The sequence shown here is derived from an EMBL/GenBank/DDBJ whole genome shotgun (WGS) entry which is preliminary data.</text>
</comment>
<reference evidence="2 3" key="1">
    <citation type="submission" date="2021-04" db="EMBL/GenBank/DDBJ databases">
        <authorList>
            <person name="Rodrigo-Torres L."/>
            <person name="Arahal R. D."/>
            <person name="Lucena T."/>
        </authorList>
    </citation>
    <scope>NUCLEOTIDE SEQUENCE [LARGE SCALE GENOMIC DNA]</scope>
    <source>
        <strain evidence="2 3">CECT 9623</strain>
    </source>
</reference>
<evidence type="ECO:0000313" key="3">
    <source>
        <dbReference type="Proteomes" id="UP000679725"/>
    </source>
</evidence>
<dbReference type="RefSeq" id="WP_215233915.1">
    <property type="nucleotide sequence ID" value="NZ_CAJRAU010000003.1"/>
</dbReference>
<keyword evidence="1" id="KW-0472">Membrane</keyword>
<gene>
    <name evidence="2" type="ORF">DYBT9623_02570</name>
</gene>